<dbReference type="EMBL" id="GIFC01002738">
    <property type="protein sequence ID" value="MXU84821.1"/>
    <property type="molecule type" value="Transcribed_RNA"/>
</dbReference>
<name>A0A6B0U387_IXORI</name>
<evidence type="ECO:0000256" key="1">
    <source>
        <dbReference type="SAM" id="MobiDB-lite"/>
    </source>
</evidence>
<reference evidence="2" key="1">
    <citation type="submission" date="2019-12" db="EMBL/GenBank/DDBJ databases">
        <title>An insight into the sialome of adult female Ixodes ricinus ticks feeding for 6 days.</title>
        <authorList>
            <person name="Perner J."/>
            <person name="Ribeiro J.M.C."/>
        </authorList>
    </citation>
    <scope>NUCLEOTIDE SEQUENCE</scope>
    <source>
        <strain evidence="2">Semi-engorged</strain>
        <tissue evidence="2">Salivary glands</tissue>
    </source>
</reference>
<feature type="region of interest" description="Disordered" evidence="1">
    <location>
        <begin position="31"/>
        <end position="68"/>
    </location>
</feature>
<feature type="compositionally biased region" description="Low complexity" evidence="1">
    <location>
        <begin position="32"/>
        <end position="46"/>
    </location>
</feature>
<organism evidence="2">
    <name type="scientific">Ixodes ricinus</name>
    <name type="common">Common tick</name>
    <name type="synonym">Acarus ricinus</name>
    <dbReference type="NCBI Taxonomy" id="34613"/>
    <lineage>
        <taxon>Eukaryota</taxon>
        <taxon>Metazoa</taxon>
        <taxon>Ecdysozoa</taxon>
        <taxon>Arthropoda</taxon>
        <taxon>Chelicerata</taxon>
        <taxon>Arachnida</taxon>
        <taxon>Acari</taxon>
        <taxon>Parasitiformes</taxon>
        <taxon>Ixodida</taxon>
        <taxon>Ixodoidea</taxon>
        <taxon>Ixodidae</taxon>
        <taxon>Ixodinae</taxon>
        <taxon>Ixodes</taxon>
    </lineage>
</organism>
<protein>
    <submittedName>
        <fullName evidence="2">Putative secreted protein</fullName>
    </submittedName>
</protein>
<evidence type="ECO:0000313" key="2">
    <source>
        <dbReference type="EMBL" id="MXU84821.1"/>
    </source>
</evidence>
<sequence>MGDTSTLSLCPLTGLCAPRVVRTARPTCGTWRRASSSAPATTRTSSMPCATAPTATGSAWLPGRPSASGTWRARAWWTSCGRR</sequence>
<proteinExistence type="predicted"/>
<accession>A0A6B0U387</accession>
<dbReference type="AlphaFoldDB" id="A0A6B0U387"/>